<evidence type="ECO:0000313" key="3">
    <source>
        <dbReference type="Proteomes" id="UP000557772"/>
    </source>
</evidence>
<keyword evidence="3" id="KW-1185">Reference proteome</keyword>
<comment type="caution">
    <text evidence="2">The sequence shown here is derived from an EMBL/GenBank/DDBJ whole genome shotgun (WGS) entry which is preliminary data.</text>
</comment>
<dbReference type="PANTHER" id="PTHR33993:SF14">
    <property type="entry name" value="GB|AAF24581.1"/>
    <property type="match status" value="1"/>
</dbReference>
<sequence>MATRNTPWPAGTPCWIDCAFEPEHRGMHHARDFYSKLFGWRMEEGPKETGGYTTCFKDDEPAAAIMPKTDEQQPTAWVTYLATDDVDATVARVRAAGGQVVVEPQDVLTAGRMAFCVDPTGAFFGLWQAGDHIGFGIVNEPDTVTWNDLMTRDLPAAKAFYASVFGYTYDERGDAYAVIQLPDGTVVGGMHQADQLDADTPASWLVHFAVADRDSSAQIAQELGAAILMTYDTPFGPEALLQGKHGEVFTVFSPAADAPAQ</sequence>
<dbReference type="Pfam" id="PF00903">
    <property type="entry name" value="Glyoxalase"/>
    <property type="match status" value="1"/>
</dbReference>
<dbReference type="RefSeq" id="WP_171151728.1">
    <property type="nucleotide sequence ID" value="NZ_JABENB010000001.1"/>
</dbReference>
<dbReference type="InterPro" id="IPR037523">
    <property type="entry name" value="VOC_core"/>
</dbReference>
<dbReference type="PROSITE" id="PS51819">
    <property type="entry name" value="VOC"/>
    <property type="match status" value="2"/>
</dbReference>
<dbReference type="CDD" id="cd07247">
    <property type="entry name" value="SgaA_N_like"/>
    <property type="match status" value="1"/>
</dbReference>
<evidence type="ECO:0000313" key="2">
    <source>
        <dbReference type="EMBL" id="NNG38200.1"/>
    </source>
</evidence>
<dbReference type="InterPro" id="IPR029068">
    <property type="entry name" value="Glyas_Bleomycin-R_OHBP_Dase"/>
</dbReference>
<reference evidence="2 3" key="1">
    <citation type="submission" date="2020-05" db="EMBL/GenBank/DDBJ databases">
        <title>Flexivirga sp. ID2601S isolated from air conditioner.</title>
        <authorList>
            <person name="Kim D.H."/>
        </authorList>
    </citation>
    <scope>NUCLEOTIDE SEQUENCE [LARGE SCALE GENOMIC DNA]</scope>
    <source>
        <strain evidence="2 3">ID2601S</strain>
    </source>
</reference>
<name>A0A849AIF5_9MICO</name>
<feature type="domain" description="VOC" evidence="1">
    <location>
        <begin position="140"/>
        <end position="254"/>
    </location>
</feature>
<dbReference type="PANTHER" id="PTHR33993">
    <property type="entry name" value="GLYOXALASE-RELATED"/>
    <property type="match status" value="1"/>
</dbReference>
<proteinExistence type="predicted"/>
<feature type="domain" description="VOC" evidence="1">
    <location>
        <begin position="15"/>
        <end position="129"/>
    </location>
</feature>
<protein>
    <submittedName>
        <fullName evidence="2">VOC family protein</fullName>
    </submittedName>
</protein>
<dbReference type="SUPFAM" id="SSF54593">
    <property type="entry name" value="Glyoxalase/Bleomycin resistance protein/Dihydroxybiphenyl dioxygenase"/>
    <property type="match status" value="1"/>
</dbReference>
<dbReference type="InterPro" id="IPR052164">
    <property type="entry name" value="Anthracycline_SecMetBiosynth"/>
</dbReference>
<dbReference type="AlphaFoldDB" id="A0A849AIF5"/>
<evidence type="ECO:0000259" key="1">
    <source>
        <dbReference type="PROSITE" id="PS51819"/>
    </source>
</evidence>
<dbReference type="InterPro" id="IPR004360">
    <property type="entry name" value="Glyas_Fos-R_dOase_dom"/>
</dbReference>
<dbReference type="Proteomes" id="UP000557772">
    <property type="component" value="Unassembled WGS sequence"/>
</dbReference>
<gene>
    <name evidence="2" type="ORF">HJ588_02790</name>
</gene>
<dbReference type="Gene3D" id="3.10.180.10">
    <property type="entry name" value="2,3-Dihydroxybiphenyl 1,2-Dioxygenase, domain 1"/>
    <property type="match status" value="2"/>
</dbReference>
<dbReference type="EMBL" id="JABENB010000001">
    <property type="protein sequence ID" value="NNG38200.1"/>
    <property type="molecule type" value="Genomic_DNA"/>
</dbReference>
<organism evidence="2 3">
    <name type="scientific">Flexivirga aerilata</name>
    <dbReference type="NCBI Taxonomy" id="1656889"/>
    <lineage>
        <taxon>Bacteria</taxon>
        <taxon>Bacillati</taxon>
        <taxon>Actinomycetota</taxon>
        <taxon>Actinomycetes</taxon>
        <taxon>Micrococcales</taxon>
        <taxon>Dermacoccaceae</taxon>
        <taxon>Flexivirga</taxon>
    </lineage>
</organism>
<accession>A0A849AIF5</accession>